<dbReference type="AlphaFoldDB" id="A0AA40I095"/>
<sequence>MGKRNNSQRKENVESPRKEISENEACNMTEKEFRVMVMEFIHRMDEKINNLCKNQEEMKSDIATIKNTMESFNSRLQEAEDRISELEDQVQKQAQAEQQLEKKIKKQEESLRELRDNMKRSNMRIIGLPEGQEEQQGLENLFEEIMTENFPDMGKIKVTQVKRVPSRINPKRPTPRHVIISMANINDKERILKAARERQRVTYKGTPIRLSNDYSSETQQARSEWKEVYKVLQSKGLNPRILYPARLSMKIEGEIRSFADKKKPQGVYHHQTSNARIAKGNTVKRRNKQVRRNTDTKIDMTANKYLSVITLNVNGLNAPIKRHRKERENHKENQRSRKTMRYGDTDRDTSTCACGEDGAGEKGAADGLAGVL</sequence>
<feature type="region of interest" description="Disordered" evidence="3">
    <location>
        <begin position="1"/>
        <end position="23"/>
    </location>
</feature>
<dbReference type="InterPro" id="IPR035300">
    <property type="entry name" value="L1_dsRBD"/>
</dbReference>
<feature type="coiled-coil region" evidence="2">
    <location>
        <begin position="62"/>
        <end position="124"/>
    </location>
</feature>
<protein>
    <recommendedName>
        <fullName evidence="8">L1 transposable element RRM domain-containing protein</fullName>
    </recommendedName>
</protein>
<dbReference type="EMBL" id="JAULJE010000007">
    <property type="protein sequence ID" value="KAK1340674.1"/>
    <property type="molecule type" value="Genomic_DNA"/>
</dbReference>
<dbReference type="Gene3D" id="3.30.70.1820">
    <property type="entry name" value="L1 transposable element, RRM domain"/>
    <property type="match status" value="1"/>
</dbReference>
<evidence type="ECO:0000313" key="6">
    <source>
        <dbReference type="EMBL" id="KAK1340674.1"/>
    </source>
</evidence>
<evidence type="ECO:0000313" key="7">
    <source>
        <dbReference type="Proteomes" id="UP001177744"/>
    </source>
</evidence>
<evidence type="ECO:0008006" key="8">
    <source>
        <dbReference type="Google" id="ProtNLM"/>
    </source>
</evidence>
<dbReference type="InterPro" id="IPR042566">
    <property type="entry name" value="L1_C"/>
</dbReference>
<evidence type="ECO:0000256" key="1">
    <source>
        <dbReference type="ARBA" id="ARBA00061640"/>
    </source>
</evidence>
<dbReference type="Gene3D" id="1.20.5.390">
    <property type="entry name" value="L1 transposable element, trimerization domain"/>
    <property type="match status" value="1"/>
</dbReference>
<proteinExistence type="inferred from homology"/>
<dbReference type="PANTHER" id="PTHR11505">
    <property type="entry name" value="L1 TRANSPOSABLE ELEMENT-RELATED"/>
    <property type="match status" value="1"/>
</dbReference>
<dbReference type="Pfam" id="PF02994">
    <property type="entry name" value="Transposase_22"/>
    <property type="match status" value="1"/>
</dbReference>
<dbReference type="Gene3D" id="3.30.250.20">
    <property type="entry name" value="L1 transposable element, C-terminal domain"/>
    <property type="match status" value="1"/>
</dbReference>
<evidence type="ECO:0000256" key="3">
    <source>
        <dbReference type="SAM" id="MobiDB-lite"/>
    </source>
</evidence>
<evidence type="ECO:0000256" key="2">
    <source>
        <dbReference type="SAM" id="Coils"/>
    </source>
</evidence>
<feature type="compositionally biased region" description="Basic and acidic residues" evidence="3">
    <location>
        <begin position="326"/>
        <end position="349"/>
    </location>
</feature>
<dbReference type="Proteomes" id="UP001177744">
    <property type="component" value="Unassembled WGS sequence"/>
</dbReference>
<feature type="domain" description="L1 transposable element dsRBD-like" evidence="5">
    <location>
        <begin position="217"/>
        <end position="262"/>
    </location>
</feature>
<organism evidence="6 7">
    <name type="scientific">Cnephaeus nilssonii</name>
    <name type="common">Northern bat</name>
    <name type="synonym">Eptesicus nilssonii</name>
    <dbReference type="NCBI Taxonomy" id="3371016"/>
    <lineage>
        <taxon>Eukaryota</taxon>
        <taxon>Metazoa</taxon>
        <taxon>Chordata</taxon>
        <taxon>Craniata</taxon>
        <taxon>Vertebrata</taxon>
        <taxon>Euteleostomi</taxon>
        <taxon>Mammalia</taxon>
        <taxon>Eutheria</taxon>
        <taxon>Laurasiatheria</taxon>
        <taxon>Chiroptera</taxon>
        <taxon>Yangochiroptera</taxon>
        <taxon>Vespertilionidae</taxon>
        <taxon>Cnephaeus</taxon>
    </lineage>
</organism>
<feature type="compositionally biased region" description="Basic and acidic residues" evidence="3">
    <location>
        <begin position="8"/>
        <end position="21"/>
    </location>
</feature>
<keyword evidence="7" id="KW-1185">Reference proteome</keyword>
<dbReference type="Pfam" id="PF17490">
    <property type="entry name" value="Tnp_22_dsRBD"/>
    <property type="match status" value="1"/>
</dbReference>
<comment type="similarity">
    <text evidence="1">Belongs to the transposase 22 family.</text>
</comment>
<comment type="caution">
    <text evidence="6">The sequence shown here is derived from an EMBL/GenBank/DDBJ whole genome shotgun (WGS) entry which is preliminary data.</text>
</comment>
<gene>
    <name evidence="6" type="ORF">QTO34_017064</name>
</gene>
<dbReference type="FunFam" id="3.30.70.1820:FF:000002">
    <property type="entry name" value="LINE-1 retrotransposable element ORF1 protein"/>
    <property type="match status" value="1"/>
</dbReference>
<evidence type="ECO:0000259" key="5">
    <source>
        <dbReference type="Pfam" id="PF17490"/>
    </source>
</evidence>
<name>A0AA40I095_CNENI</name>
<reference evidence="6" key="1">
    <citation type="submission" date="2023-06" db="EMBL/GenBank/DDBJ databases">
        <title>Reference genome for the Northern bat (Eptesicus nilssonii), a most northern bat species.</title>
        <authorList>
            <person name="Laine V.N."/>
            <person name="Pulliainen A.T."/>
            <person name="Lilley T.M."/>
        </authorList>
    </citation>
    <scope>NUCLEOTIDE SEQUENCE</scope>
    <source>
        <strain evidence="6">BLF_Eptnil</strain>
        <tissue evidence="6">Kidney</tissue>
    </source>
</reference>
<dbReference type="InterPro" id="IPR004244">
    <property type="entry name" value="Transposase_22"/>
</dbReference>
<evidence type="ECO:0000259" key="4">
    <source>
        <dbReference type="Pfam" id="PF02994"/>
    </source>
</evidence>
<keyword evidence="2" id="KW-0175">Coiled coil</keyword>
<feature type="domain" description="L1 transposable element RRM" evidence="4">
    <location>
        <begin position="120"/>
        <end position="213"/>
    </location>
</feature>
<feature type="region of interest" description="Disordered" evidence="3">
    <location>
        <begin position="319"/>
        <end position="372"/>
    </location>
</feature>
<dbReference type="InterPro" id="IPR043636">
    <property type="entry name" value="L1_RRM_dom"/>
</dbReference>
<accession>A0AA40I095</accession>